<sequence length="268" mass="30194">MREPFEQPTFVGLILFLLCNFLTDAAKHPKEAPIIVDGRLKDGKPGNTVTNQGSVNFSHKSGICQSSYRNDTPYSNLSLQGVGPESRNPLMVQHLLTKVCTVPENGHSGYHPDNTDGLDQKIEKQKFLDEDIFESLRVSPMNELNGGIQSPDGKIWTTEQKKLVAYAKKLMLSHYTLEIYNRSLNALKKKENDTRRYDDLIKQAEERLKKIRENFPGTTEAFEHSEKFTVLVLGEGNTLPPGKSIPESEAKKIFVPANPGWLQGILKW</sequence>
<evidence type="ECO:0000313" key="3">
    <source>
        <dbReference type="EMBL" id="KAI1690915.1"/>
    </source>
</evidence>
<evidence type="ECO:0000256" key="2">
    <source>
        <dbReference type="SAM" id="SignalP"/>
    </source>
</evidence>
<dbReference type="AlphaFoldDB" id="A0AAD4QR04"/>
<proteinExistence type="predicted"/>
<feature type="coiled-coil region" evidence="1">
    <location>
        <begin position="187"/>
        <end position="214"/>
    </location>
</feature>
<feature type="signal peptide" evidence="2">
    <location>
        <begin position="1"/>
        <end position="25"/>
    </location>
</feature>
<keyword evidence="2" id="KW-0732">Signal</keyword>
<keyword evidence="1" id="KW-0175">Coiled coil</keyword>
<accession>A0AAD4QR04</accession>
<dbReference type="EMBL" id="JAKKPZ010001052">
    <property type="protein sequence ID" value="KAI1690915.1"/>
    <property type="molecule type" value="Genomic_DNA"/>
</dbReference>
<keyword evidence="4" id="KW-1185">Reference proteome</keyword>
<evidence type="ECO:0000256" key="1">
    <source>
        <dbReference type="SAM" id="Coils"/>
    </source>
</evidence>
<gene>
    <name evidence="3" type="ORF">DdX_22230</name>
</gene>
<organism evidence="3 4">
    <name type="scientific">Ditylenchus destructor</name>
    <dbReference type="NCBI Taxonomy" id="166010"/>
    <lineage>
        <taxon>Eukaryota</taxon>
        <taxon>Metazoa</taxon>
        <taxon>Ecdysozoa</taxon>
        <taxon>Nematoda</taxon>
        <taxon>Chromadorea</taxon>
        <taxon>Rhabditida</taxon>
        <taxon>Tylenchina</taxon>
        <taxon>Tylenchomorpha</taxon>
        <taxon>Sphaerularioidea</taxon>
        <taxon>Anguinidae</taxon>
        <taxon>Anguininae</taxon>
        <taxon>Ditylenchus</taxon>
    </lineage>
</organism>
<feature type="chain" id="PRO_5041926360" evidence="2">
    <location>
        <begin position="26"/>
        <end position="268"/>
    </location>
</feature>
<evidence type="ECO:0000313" key="4">
    <source>
        <dbReference type="Proteomes" id="UP001201812"/>
    </source>
</evidence>
<dbReference type="Proteomes" id="UP001201812">
    <property type="component" value="Unassembled WGS sequence"/>
</dbReference>
<name>A0AAD4QR04_9BILA</name>
<reference evidence="3" key="1">
    <citation type="submission" date="2022-01" db="EMBL/GenBank/DDBJ databases">
        <title>Genome Sequence Resource for Two Populations of Ditylenchus destructor, the Migratory Endoparasitic Phytonematode.</title>
        <authorList>
            <person name="Zhang H."/>
            <person name="Lin R."/>
            <person name="Xie B."/>
        </authorList>
    </citation>
    <scope>NUCLEOTIDE SEQUENCE</scope>
    <source>
        <strain evidence="3">BazhouSP</strain>
    </source>
</reference>
<protein>
    <submittedName>
        <fullName evidence="3">Uncharacterized protein</fullName>
    </submittedName>
</protein>
<comment type="caution">
    <text evidence="3">The sequence shown here is derived from an EMBL/GenBank/DDBJ whole genome shotgun (WGS) entry which is preliminary data.</text>
</comment>